<dbReference type="AlphaFoldDB" id="A0A9D4MHQ5"/>
<organism evidence="1 2">
    <name type="scientific">Dreissena polymorpha</name>
    <name type="common">Zebra mussel</name>
    <name type="synonym">Mytilus polymorpha</name>
    <dbReference type="NCBI Taxonomy" id="45954"/>
    <lineage>
        <taxon>Eukaryota</taxon>
        <taxon>Metazoa</taxon>
        <taxon>Spiralia</taxon>
        <taxon>Lophotrochozoa</taxon>
        <taxon>Mollusca</taxon>
        <taxon>Bivalvia</taxon>
        <taxon>Autobranchia</taxon>
        <taxon>Heteroconchia</taxon>
        <taxon>Euheterodonta</taxon>
        <taxon>Imparidentia</taxon>
        <taxon>Neoheterodontei</taxon>
        <taxon>Myida</taxon>
        <taxon>Dreissenoidea</taxon>
        <taxon>Dreissenidae</taxon>
        <taxon>Dreissena</taxon>
    </lineage>
</organism>
<keyword evidence="2" id="KW-1185">Reference proteome</keyword>
<gene>
    <name evidence="1" type="ORF">DPMN_000999</name>
</gene>
<name>A0A9D4MHQ5_DREPO</name>
<comment type="caution">
    <text evidence="1">The sequence shown here is derived from an EMBL/GenBank/DDBJ whole genome shotgun (WGS) entry which is preliminary data.</text>
</comment>
<evidence type="ECO:0000313" key="1">
    <source>
        <dbReference type="EMBL" id="KAH3877143.1"/>
    </source>
</evidence>
<sequence length="80" mass="9203">MGESSSNKWVKAKGANMEVGDHVLVKIIAHDDGKHKLADKYEEELYDITESRRENIPVFRLKGVESGILHIFNRNHLCKR</sequence>
<dbReference type="EMBL" id="JAIWYP010000001">
    <property type="protein sequence ID" value="KAH3877143.1"/>
    <property type="molecule type" value="Genomic_DNA"/>
</dbReference>
<reference evidence="1" key="2">
    <citation type="submission" date="2020-11" db="EMBL/GenBank/DDBJ databases">
        <authorList>
            <person name="McCartney M.A."/>
            <person name="Auch B."/>
            <person name="Kono T."/>
            <person name="Mallez S."/>
            <person name="Becker A."/>
            <person name="Gohl D.M."/>
            <person name="Silverstein K.A.T."/>
            <person name="Koren S."/>
            <person name="Bechman K.B."/>
            <person name="Herman A."/>
            <person name="Abrahante J.E."/>
            <person name="Garbe J."/>
        </authorList>
    </citation>
    <scope>NUCLEOTIDE SEQUENCE</scope>
    <source>
        <strain evidence="1">Duluth1</strain>
        <tissue evidence="1">Whole animal</tissue>
    </source>
</reference>
<protein>
    <submittedName>
        <fullName evidence="1">Uncharacterized protein</fullName>
    </submittedName>
</protein>
<accession>A0A9D4MHQ5</accession>
<evidence type="ECO:0000313" key="2">
    <source>
        <dbReference type="Proteomes" id="UP000828390"/>
    </source>
</evidence>
<reference evidence="1" key="1">
    <citation type="journal article" date="2019" name="bioRxiv">
        <title>The Genome of the Zebra Mussel, Dreissena polymorpha: A Resource for Invasive Species Research.</title>
        <authorList>
            <person name="McCartney M.A."/>
            <person name="Auch B."/>
            <person name="Kono T."/>
            <person name="Mallez S."/>
            <person name="Zhang Y."/>
            <person name="Obille A."/>
            <person name="Becker A."/>
            <person name="Abrahante J.E."/>
            <person name="Garbe J."/>
            <person name="Badalamenti J.P."/>
            <person name="Herman A."/>
            <person name="Mangelson H."/>
            <person name="Liachko I."/>
            <person name="Sullivan S."/>
            <person name="Sone E.D."/>
            <person name="Koren S."/>
            <person name="Silverstein K.A.T."/>
            <person name="Beckman K.B."/>
            <person name="Gohl D.M."/>
        </authorList>
    </citation>
    <scope>NUCLEOTIDE SEQUENCE</scope>
    <source>
        <strain evidence="1">Duluth1</strain>
        <tissue evidence="1">Whole animal</tissue>
    </source>
</reference>
<proteinExistence type="predicted"/>
<dbReference type="Proteomes" id="UP000828390">
    <property type="component" value="Unassembled WGS sequence"/>
</dbReference>